<dbReference type="GO" id="GO:0000159">
    <property type="term" value="C:protein phosphatase type 2A complex"/>
    <property type="evidence" value="ECO:0007669"/>
    <property type="project" value="TreeGrafter"/>
</dbReference>
<accession>A0A5E4N1P1</accession>
<dbReference type="SUPFAM" id="SSF48371">
    <property type="entry name" value="ARM repeat"/>
    <property type="match status" value="1"/>
</dbReference>
<evidence type="ECO:0000256" key="1">
    <source>
        <dbReference type="ARBA" id="ARBA00022737"/>
    </source>
</evidence>
<dbReference type="PANTHER" id="PTHR10648">
    <property type="entry name" value="SERINE/THREONINE-PROTEIN PHOSPHATASE PP2A 65 KDA REGULATORY SUBUNIT"/>
    <property type="match status" value="1"/>
</dbReference>
<dbReference type="EMBL" id="CABPRJ010001447">
    <property type="protein sequence ID" value="VVC37451.1"/>
    <property type="molecule type" value="Genomic_DNA"/>
</dbReference>
<dbReference type="GO" id="GO:0005829">
    <property type="term" value="C:cytosol"/>
    <property type="evidence" value="ECO:0007669"/>
    <property type="project" value="TreeGrafter"/>
</dbReference>
<evidence type="ECO:0000313" key="2">
    <source>
        <dbReference type="EMBL" id="VVC37451.1"/>
    </source>
</evidence>
<dbReference type="InterPro" id="IPR011989">
    <property type="entry name" value="ARM-like"/>
</dbReference>
<dbReference type="InterPro" id="IPR016024">
    <property type="entry name" value="ARM-type_fold"/>
</dbReference>
<proteinExistence type="predicted"/>
<dbReference type="AlphaFoldDB" id="A0A5E4N1P1"/>
<protein>
    <submittedName>
        <fullName evidence="2">Armadillo-type fold,Armadillo-like helical</fullName>
    </submittedName>
</protein>
<dbReference type="Proteomes" id="UP000325440">
    <property type="component" value="Unassembled WGS sequence"/>
</dbReference>
<organism evidence="2 3">
    <name type="scientific">Cinara cedri</name>
    <dbReference type="NCBI Taxonomy" id="506608"/>
    <lineage>
        <taxon>Eukaryota</taxon>
        <taxon>Metazoa</taxon>
        <taxon>Ecdysozoa</taxon>
        <taxon>Arthropoda</taxon>
        <taxon>Hexapoda</taxon>
        <taxon>Insecta</taxon>
        <taxon>Pterygota</taxon>
        <taxon>Neoptera</taxon>
        <taxon>Paraneoptera</taxon>
        <taxon>Hemiptera</taxon>
        <taxon>Sternorrhyncha</taxon>
        <taxon>Aphidomorpha</taxon>
        <taxon>Aphidoidea</taxon>
        <taxon>Aphididae</taxon>
        <taxon>Lachninae</taxon>
        <taxon>Cinara</taxon>
    </lineage>
</organism>
<dbReference type="GO" id="GO:0019888">
    <property type="term" value="F:protein phosphatase regulator activity"/>
    <property type="evidence" value="ECO:0007669"/>
    <property type="project" value="TreeGrafter"/>
</dbReference>
<gene>
    <name evidence="2" type="ORF">CINCED_3A022808</name>
</gene>
<dbReference type="OrthoDB" id="340346at2759"/>
<reference evidence="2 3" key="1">
    <citation type="submission" date="2019-08" db="EMBL/GenBank/DDBJ databases">
        <authorList>
            <person name="Alioto T."/>
            <person name="Alioto T."/>
            <person name="Gomez Garrido J."/>
        </authorList>
    </citation>
    <scope>NUCLEOTIDE SEQUENCE [LARGE SCALE GENOMIC DNA]</scope>
</reference>
<dbReference type="Gene3D" id="1.25.10.10">
    <property type="entry name" value="Leucine-rich Repeat Variant"/>
    <property type="match status" value="1"/>
</dbReference>
<dbReference type="InterPro" id="IPR051023">
    <property type="entry name" value="PP2A_Regulatory_Subunit_A"/>
</dbReference>
<evidence type="ECO:0000313" key="3">
    <source>
        <dbReference type="Proteomes" id="UP000325440"/>
    </source>
</evidence>
<dbReference type="GO" id="GO:0005634">
    <property type="term" value="C:nucleus"/>
    <property type="evidence" value="ECO:0007669"/>
    <property type="project" value="TreeGrafter"/>
</dbReference>
<dbReference type="PANTHER" id="PTHR10648:SF4">
    <property type="entry name" value="PROTEIN PHOSPHATASE 2 (FORMERLY 2A), REGULATORY SUBUNIT A, BETA ISOFORM-RELATED"/>
    <property type="match status" value="1"/>
</dbReference>
<keyword evidence="3" id="KW-1185">Reference proteome</keyword>
<sequence>MSEQIKFDVSEGAYDNDCLLLNDDHSFVETTVKCDNTEDYLKALNDVRDVAEKLGIENTRQYLIPYLTHLIVNDKITQLKDIAEILGDFECYVGGSKYVHILLLPLEELAGAKQNDVQIAAIKSLQALADIMEVSDLETYFIPLIASMTMNNKCAKRWSVCRLFTTVYMRVSPKHQGDIIDYHCFLSFDSFSSVRQDAAKCLVDLCEVVNFSTFDSKIIPRLEQFSFDQNEHIRTLALTTAISISNKFDVSYIKQIILPMILHFINDISWKIRLILLKNIAKLLTIDRSCLNLTEIILQILIVLTKDKQLEVRLQSIHILYDCTVVLFQNLTDLKAILLVTEFLIPALHNLSQDSEVTCKLEVPAVLAKFNKLIPDKLIKDYFVNFVKQLLNDTNVDVVFNVIKYMKDILGPQYSNLIVLPEYRLICCLKAFIVNDSWEIRKIGAIYLGILAIQKGIQFFEEYLEQSFLILLTDTKSTVQETTMDVFILLVTEFGMDWAQTYIVPYLINLSYSTNTYNKMAFLSFAKVCATMMCTKFRALNVNIRESEVK</sequence>
<name>A0A5E4N1P1_9HEMI</name>
<keyword evidence="1" id="KW-0677">Repeat</keyword>